<dbReference type="PRINTS" id="PR00175">
    <property type="entry name" value="NAALASMPORT"/>
</dbReference>
<evidence type="ECO:0000313" key="10">
    <source>
        <dbReference type="EMBL" id="HIR62279.1"/>
    </source>
</evidence>
<dbReference type="InterPro" id="IPR001463">
    <property type="entry name" value="Na/Ala_symport"/>
</dbReference>
<feature type="transmembrane region" description="Helical" evidence="9">
    <location>
        <begin position="358"/>
        <end position="378"/>
    </location>
</feature>
<evidence type="ECO:0000313" key="11">
    <source>
        <dbReference type="Proteomes" id="UP000886744"/>
    </source>
</evidence>
<gene>
    <name evidence="10" type="ORF">IAC94_01990</name>
</gene>
<evidence type="ECO:0000256" key="9">
    <source>
        <dbReference type="RuleBase" id="RU363064"/>
    </source>
</evidence>
<evidence type="ECO:0000256" key="8">
    <source>
        <dbReference type="ARBA" id="ARBA00023136"/>
    </source>
</evidence>
<evidence type="ECO:0000256" key="1">
    <source>
        <dbReference type="ARBA" id="ARBA00004651"/>
    </source>
</evidence>
<evidence type="ECO:0000256" key="3">
    <source>
        <dbReference type="ARBA" id="ARBA00022448"/>
    </source>
</evidence>
<dbReference type="PROSITE" id="PS00873">
    <property type="entry name" value="NA_ALANINE_SYMP"/>
    <property type="match status" value="1"/>
</dbReference>
<dbReference type="PANTHER" id="PTHR30330">
    <property type="entry name" value="AGSS FAMILY TRANSPORTER, SODIUM-ALANINE"/>
    <property type="match status" value="1"/>
</dbReference>
<reference evidence="10" key="2">
    <citation type="journal article" date="2021" name="PeerJ">
        <title>Extensive microbial diversity within the chicken gut microbiome revealed by metagenomics and culture.</title>
        <authorList>
            <person name="Gilroy R."/>
            <person name="Ravi A."/>
            <person name="Getino M."/>
            <person name="Pursley I."/>
            <person name="Horton D.L."/>
            <person name="Alikhan N.F."/>
            <person name="Baker D."/>
            <person name="Gharbi K."/>
            <person name="Hall N."/>
            <person name="Watson M."/>
            <person name="Adriaenssens E.M."/>
            <person name="Foster-Nyarko E."/>
            <person name="Jarju S."/>
            <person name="Secka A."/>
            <person name="Antonio M."/>
            <person name="Oren A."/>
            <person name="Chaudhuri R.R."/>
            <person name="La Ragione R."/>
            <person name="Hildebrand F."/>
            <person name="Pallen M.J."/>
        </authorList>
    </citation>
    <scope>NUCLEOTIDE SEQUENCE</scope>
    <source>
        <strain evidence="10">ChiHjej13B12-12457</strain>
    </source>
</reference>
<feature type="transmembrane region" description="Helical" evidence="9">
    <location>
        <begin position="398"/>
        <end position="419"/>
    </location>
</feature>
<evidence type="ECO:0000256" key="6">
    <source>
        <dbReference type="ARBA" id="ARBA00022847"/>
    </source>
</evidence>
<name>A0A9D1DZZ3_9BACT</name>
<dbReference type="GO" id="GO:0005886">
    <property type="term" value="C:plasma membrane"/>
    <property type="evidence" value="ECO:0007669"/>
    <property type="project" value="UniProtKB-SubCell"/>
</dbReference>
<dbReference type="Gene3D" id="1.20.1740.10">
    <property type="entry name" value="Amino acid/polyamine transporter I"/>
    <property type="match status" value="1"/>
</dbReference>
<dbReference type="Proteomes" id="UP000886744">
    <property type="component" value="Unassembled WGS sequence"/>
</dbReference>
<dbReference type="FunFam" id="1.20.1740.10:FF:000004">
    <property type="entry name" value="Sodium:alanine symporter family protein"/>
    <property type="match status" value="1"/>
</dbReference>
<sequence length="476" mass="51099">MEKLQALISSTNDIIWSYLLVGVLIICAVWFTVRSGFLQFRSVPEMLRLLTERRSKDSGKDGKRSISSFQAFAVSIASRVGTGNLAGVATAIVVGGPGAVFWMWIMALFGSASAFVESTLAQLYKRPAKDGTFIGGPAYYMERGIGKRWMGVLFAVLISITFGFAFNSVQSNTICASWELAFNVPARWMGIILTALTLVIIFGGIRRIAGVSSLLVPVMALLYIALALVIIAMNIKEIPEVLGLIVSDAFGFGDGNGGGWRELAGGGIGATIMQGVKRGMFSNEAGMGSAPNVAATADTTHPVKQGLIQALGVFTDTLVICSCTAFIILIGGVSDASVDGIQLTQTALTAQIGPIGEIFIALTILMFAFSSVIGNYYYGEANIRFITKKKWVLNCYRILVAGMVLCGALITLDLAWALADLTMALMALCNLIAIMILSPQAFRLLSDYRSQKKAGIKNPVFKKESLPDIKDKLECW</sequence>
<evidence type="ECO:0000256" key="2">
    <source>
        <dbReference type="ARBA" id="ARBA00009261"/>
    </source>
</evidence>
<organism evidence="10 11">
    <name type="scientific">Candidatus Coprenecus avistercoris</name>
    <dbReference type="NCBI Taxonomy" id="2840730"/>
    <lineage>
        <taxon>Bacteria</taxon>
        <taxon>Pseudomonadati</taxon>
        <taxon>Bacteroidota</taxon>
        <taxon>Bacteroidia</taxon>
        <taxon>Bacteroidales</taxon>
        <taxon>Rikenellaceae</taxon>
        <taxon>Rikenellaceae incertae sedis</taxon>
        <taxon>Candidatus Coprenecus</taxon>
    </lineage>
</organism>
<comment type="subcellular location">
    <subcellularLocation>
        <location evidence="1 9">Cell membrane</location>
        <topology evidence="1 9">Multi-pass membrane protein</topology>
    </subcellularLocation>
</comment>
<feature type="transmembrane region" description="Helical" evidence="9">
    <location>
        <begin position="186"/>
        <end position="205"/>
    </location>
</feature>
<protein>
    <submittedName>
        <fullName evidence="10">Alanine:cation symporter family protein</fullName>
    </submittedName>
</protein>
<evidence type="ECO:0000256" key="7">
    <source>
        <dbReference type="ARBA" id="ARBA00022989"/>
    </source>
</evidence>
<dbReference type="AlphaFoldDB" id="A0A9D1DZZ3"/>
<feature type="transmembrane region" description="Helical" evidence="9">
    <location>
        <begin position="15"/>
        <end position="33"/>
    </location>
</feature>
<accession>A0A9D1DZZ3</accession>
<comment type="caution">
    <text evidence="10">The sequence shown here is derived from an EMBL/GenBank/DDBJ whole genome shotgun (WGS) entry which is preliminary data.</text>
</comment>
<dbReference type="EMBL" id="DVHI01000029">
    <property type="protein sequence ID" value="HIR62279.1"/>
    <property type="molecule type" value="Genomic_DNA"/>
</dbReference>
<keyword evidence="8 9" id="KW-0472">Membrane</keyword>
<dbReference type="NCBIfam" id="TIGR00835">
    <property type="entry name" value="agcS"/>
    <property type="match status" value="1"/>
</dbReference>
<feature type="transmembrane region" description="Helical" evidence="9">
    <location>
        <begin position="214"/>
        <end position="235"/>
    </location>
</feature>
<keyword evidence="4 9" id="KW-1003">Cell membrane</keyword>
<proteinExistence type="inferred from homology"/>
<dbReference type="Pfam" id="PF01235">
    <property type="entry name" value="Na_Ala_symp"/>
    <property type="match status" value="1"/>
</dbReference>
<comment type="similarity">
    <text evidence="2 9">Belongs to the alanine or glycine:cation symporter (AGCS) (TC 2.A.25) family.</text>
</comment>
<evidence type="ECO:0000256" key="4">
    <source>
        <dbReference type="ARBA" id="ARBA00022475"/>
    </source>
</evidence>
<comment type="caution">
    <text evidence="9">Lacks conserved residue(s) required for the propagation of feature annotation.</text>
</comment>
<reference evidence="10" key="1">
    <citation type="submission" date="2020-10" db="EMBL/GenBank/DDBJ databases">
        <authorList>
            <person name="Gilroy R."/>
        </authorList>
    </citation>
    <scope>NUCLEOTIDE SEQUENCE</scope>
    <source>
        <strain evidence="10">ChiHjej13B12-12457</strain>
    </source>
</reference>
<dbReference type="GO" id="GO:0005283">
    <property type="term" value="F:amino acid:sodium symporter activity"/>
    <property type="evidence" value="ECO:0007669"/>
    <property type="project" value="InterPro"/>
</dbReference>
<keyword evidence="5 9" id="KW-0812">Transmembrane</keyword>
<feature type="transmembrane region" description="Helical" evidence="9">
    <location>
        <begin position="425"/>
        <end position="445"/>
    </location>
</feature>
<feature type="transmembrane region" description="Helical" evidence="9">
    <location>
        <begin position="149"/>
        <end position="166"/>
    </location>
</feature>
<keyword evidence="3 9" id="KW-0813">Transport</keyword>
<evidence type="ECO:0000256" key="5">
    <source>
        <dbReference type="ARBA" id="ARBA00022692"/>
    </source>
</evidence>
<dbReference type="PANTHER" id="PTHR30330:SF1">
    <property type="entry name" value="AMINO-ACID CARRIER PROTEIN ALST"/>
    <property type="match status" value="1"/>
</dbReference>
<keyword evidence="7 9" id="KW-1133">Transmembrane helix</keyword>
<keyword evidence="6 9" id="KW-0769">Symport</keyword>